<keyword evidence="6" id="KW-1185">Reference proteome</keyword>
<comment type="caution">
    <text evidence="5">The sequence shown here is derived from an EMBL/GenBank/DDBJ whole genome shotgun (WGS) entry which is preliminary data.</text>
</comment>
<proteinExistence type="inferred from homology"/>
<dbReference type="InterPro" id="IPR029044">
    <property type="entry name" value="Nucleotide-diphossugar_trans"/>
</dbReference>
<reference evidence="6" key="1">
    <citation type="journal article" date="2019" name="Int. J. Syst. Evol. Microbiol.">
        <title>The Global Catalogue of Microorganisms (GCM) 10K type strain sequencing project: providing services to taxonomists for standard genome sequencing and annotation.</title>
        <authorList>
            <consortium name="The Broad Institute Genomics Platform"/>
            <consortium name="The Broad Institute Genome Sequencing Center for Infectious Disease"/>
            <person name="Wu L."/>
            <person name="Ma J."/>
        </authorList>
    </citation>
    <scope>NUCLEOTIDE SEQUENCE [LARGE SCALE GENOMIC DNA]</scope>
    <source>
        <strain evidence="6">JCM 16545</strain>
    </source>
</reference>
<dbReference type="Gene3D" id="3.90.550.10">
    <property type="entry name" value="Spore Coat Polysaccharide Biosynthesis Protein SpsA, Chain A"/>
    <property type="match status" value="1"/>
</dbReference>
<dbReference type="PANTHER" id="PTHR43179:SF12">
    <property type="entry name" value="GALACTOFURANOSYLTRANSFERASE GLFT2"/>
    <property type="match status" value="1"/>
</dbReference>
<evidence type="ECO:0000313" key="6">
    <source>
        <dbReference type="Proteomes" id="UP001597369"/>
    </source>
</evidence>
<keyword evidence="2 5" id="KW-0328">Glycosyltransferase</keyword>
<feature type="domain" description="Glycosyltransferase 2-like" evidence="4">
    <location>
        <begin position="9"/>
        <end position="168"/>
    </location>
</feature>
<keyword evidence="3 5" id="KW-0808">Transferase</keyword>
<dbReference type="EC" id="2.4.-.-" evidence="5"/>
<dbReference type="Proteomes" id="UP001597369">
    <property type="component" value="Unassembled WGS sequence"/>
</dbReference>
<protein>
    <submittedName>
        <fullName evidence="5">Glycosyltransferase</fullName>
        <ecNumber evidence="5">2.4.-.-</ecNumber>
    </submittedName>
</protein>
<dbReference type="GO" id="GO:0016757">
    <property type="term" value="F:glycosyltransferase activity"/>
    <property type="evidence" value="ECO:0007669"/>
    <property type="project" value="UniProtKB-KW"/>
</dbReference>
<evidence type="ECO:0000256" key="1">
    <source>
        <dbReference type="ARBA" id="ARBA00006739"/>
    </source>
</evidence>
<dbReference type="EMBL" id="JBHUHV010000030">
    <property type="protein sequence ID" value="MFD2067367.1"/>
    <property type="molecule type" value="Genomic_DNA"/>
</dbReference>
<name>A0ABW4WXB4_9BACT</name>
<evidence type="ECO:0000259" key="4">
    <source>
        <dbReference type="Pfam" id="PF00535"/>
    </source>
</evidence>
<sequence>MESYKPFVSIIIPTYKDWDRLLLCVNALLQQSYPKAFFEVIIVNNNPEDKAPWESSLPNNFMILEEETPGSYAARNTGVKASKGQIVGFTDSDCIPALTWIEAAVAFFEEHPATDRIGGRVDLFPLESKYTLAEAYEAVFAFRQEENVKKQVSVTANMFSRKKVFDKIGLFNSTMFSGGDFEWGIRAGQNGYKIGYSSNVVVNHPARRDLKQLLNKIKRVASGKHSMDNNKKNATVRYISFLYEMRPHVKEFRHIYTRGKALNFNLKMRVFMLRYYIRVLRAYEEIRLFNGSKPYYDIQ</sequence>
<dbReference type="Pfam" id="PF00535">
    <property type="entry name" value="Glycos_transf_2"/>
    <property type="match status" value="1"/>
</dbReference>
<organism evidence="5 6">
    <name type="scientific">Pontibacter silvestris</name>
    <dbReference type="NCBI Taxonomy" id="2305183"/>
    <lineage>
        <taxon>Bacteria</taxon>
        <taxon>Pseudomonadati</taxon>
        <taxon>Bacteroidota</taxon>
        <taxon>Cytophagia</taxon>
        <taxon>Cytophagales</taxon>
        <taxon>Hymenobacteraceae</taxon>
        <taxon>Pontibacter</taxon>
    </lineage>
</organism>
<dbReference type="PANTHER" id="PTHR43179">
    <property type="entry name" value="RHAMNOSYLTRANSFERASE WBBL"/>
    <property type="match status" value="1"/>
</dbReference>
<dbReference type="RefSeq" id="WP_229962704.1">
    <property type="nucleotide sequence ID" value="NZ_JAJJWI010000030.1"/>
</dbReference>
<dbReference type="SUPFAM" id="SSF53448">
    <property type="entry name" value="Nucleotide-diphospho-sugar transferases"/>
    <property type="match status" value="1"/>
</dbReference>
<evidence type="ECO:0000256" key="3">
    <source>
        <dbReference type="ARBA" id="ARBA00022679"/>
    </source>
</evidence>
<dbReference type="InterPro" id="IPR001173">
    <property type="entry name" value="Glyco_trans_2-like"/>
</dbReference>
<evidence type="ECO:0000256" key="2">
    <source>
        <dbReference type="ARBA" id="ARBA00022676"/>
    </source>
</evidence>
<gene>
    <name evidence="5" type="ORF">ACFSKU_10780</name>
</gene>
<accession>A0ABW4WXB4</accession>
<evidence type="ECO:0000313" key="5">
    <source>
        <dbReference type="EMBL" id="MFD2067367.1"/>
    </source>
</evidence>
<comment type="similarity">
    <text evidence="1">Belongs to the glycosyltransferase 2 family.</text>
</comment>